<dbReference type="RefSeq" id="WP_099185359.1">
    <property type="nucleotide sequence ID" value="NZ_BEWI01000030.1"/>
</dbReference>
<accession>A0A292ZB68</accession>
<evidence type="ECO:0000313" key="1">
    <source>
        <dbReference type="EMBL" id="GAY20141.1"/>
    </source>
</evidence>
<sequence>MQIGCFTQDGDGFVGRLRTLTLDVALRLVPTGFTGHGRAPDWRAHLDDDSAPEGIGPEVGSGWNHDCKTGPFVTIQLDCPGFARPIRANLLRSNRGDDGHVLLWSPRLRRPKAE</sequence>
<reference evidence="1 2" key="1">
    <citation type="journal article" date="2013" name="Biodegradation">
        <title>Occurrence of 4-tert-butylphenol (4-t-BP) biodegradation in an aquatic sample caused by the presence of Spirodela polyrrhiza and isolation of a 4-t-BP-utilizing bacterium.</title>
        <authorList>
            <person name="Ogata Y."/>
            <person name="Toyama T."/>
            <person name="Yu N."/>
            <person name="Wang X."/>
            <person name="Sei K."/>
            <person name="Ike M."/>
        </authorList>
    </citation>
    <scope>NUCLEOTIDE SEQUENCE [LARGE SCALE GENOMIC DNA]</scope>
    <source>
        <strain evidence="1 2">OMI</strain>
    </source>
</reference>
<evidence type="ECO:0008006" key="3">
    <source>
        <dbReference type="Google" id="ProtNLM"/>
    </source>
</evidence>
<dbReference type="EMBL" id="BEWI01000030">
    <property type="protein sequence ID" value="GAY20141.1"/>
    <property type="molecule type" value="Genomic_DNA"/>
</dbReference>
<reference evidence="1 2" key="2">
    <citation type="journal article" date="2013" name="Environ. Sci. Technol.">
        <title>The 4-tert-butylphenol-utilizing bacterium Sphingobium fuliginis OMI can degrade bisphenols via phenolic ring hydroxylation and meta-cleavage pathway.</title>
        <authorList>
            <person name="Ogata Y."/>
            <person name="Goda S."/>
            <person name="Toyama T."/>
            <person name="Sei K."/>
            <person name="Ike M."/>
        </authorList>
    </citation>
    <scope>NUCLEOTIDE SEQUENCE [LARGE SCALE GENOMIC DNA]</scope>
    <source>
        <strain evidence="1 2">OMI</strain>
    </source>
</reference>
<dbReference type="InterPro" id="IPR007948">
    <property type="entry name" value="DUF736"/>
</dbReference>
<organism evidence="1 2">
    <name type="scientific">Sphingobium fuliginis (strain ATCC 27551)</name>
    <dbReference type="NCBI Taxonomy" id="336203"/>
    <lineage>
        <taxon>Bacteria</taxon>
        <taxon>Pseudomonadati</taxon>
        <taxon>Pseudomonadota</taxon>
        <taxon>Alphaproteobacteria</taxon>
        <taxon>Sphingomonadales</taxon>
        <taxon>Sphingomonadaceae</taxon>
        <taxon>Sphingobium</taxon>
    </lineage>
</organism>
<protein>
    <recommendedName>
        <fullName evidence="3">DUF736 domain-containing protein</fullName>
    </recommendedName>
</protein>
<proteinExistence type="predicted"/>
<evidence type="ECO:0000313" key="2">
    <source>
        <dbReference type="Proteomes" id="UP000221538"/>
    </source>
</evidence>
<name>A0A292ZB68_SPHSA</name>
<dbReference type="AlphaFoldDB" id="A0A292ZB68"/>
<comment type="caution">
    <text evidence="1">The sequence shown here is derived from an EMBL/GenBank/DDBJ whole genome shotgun (WGS) entry which is preliminary data.</text>
</comment>
<dbReference type="Pfam" id="PF05284">
    <property type="entry name" value="DUF736"/>
    <property type="match status" value="1"/>
</dbReference>
<dbReference type="Proteomes" id="UP000221538">
    <property type="component" value="Unassembled WGS sequence"/>
</dbReference>
<gene>
    <name evidence="1" type="ORF">SFOMI_0663</name>
</gene>